<dbReference type="AlphaFoldDB" id="Q9LJ96"/>
<proteinExistence type="predicted"/>
<dbReference type="EMBL" id="AP000731">
    <property type="protein sequence ID" value="BAB01465.1"/>
    <property type="molecule type" value="Genomic_DNA"/>
</dbReference>
<keyword evidence="1" id="KW-1133">Transmembrane helix</keyword>
<protein>
    <recommendedName>
        <fullName evidence="3">Transmembrane protein</fullName>
    </recommendedName>
</protein>
<keyword evidence="1" id="KW-0812">Transmembrane</keyword>
<evidence type="ECO:0000256" key="1">
    <source>
        <dbReference type="SAM" id="Phobius"/>
    </source>
</evidence>
<evidence type="ECO:0008006" key="3">
    <source>
        <dbReference type="Google" id="ProtNLM"/>
    </source>
</evidence>
<sequence length="109" mass="13104">MLLHERRLGVGRENRQRRTPTCATHKGRDRRVCEEAIYPRHWTRRRKIVQNLKLSITIRIRKQDDNKEEGNKKEGNAQGVPVKTLFSFGFLFYCCICICGFFWLKLRYF</sequence>
<accession>Q9LJ96</accession>
<name>Q9LJ96_ARATH</name>
<reference key="2">
    <citation type="journal article" date="2000" name="Nature">
        <title>Sequence and analysis of chromosome 3 of the plant Arabidopsis thaliana.</title>
        <authorList>
            <consortium name="European Union Chromosome 3 Arabidopsis Sequencing Consortium"/>
            <consortium name="Institute for Genomic Research"/>
            <consortium name="Kazusa DNA Research Institute"/>
            <person name="Salanoubat M."/>
            <person name="Lemcke K."/>
            <person name="Rieger M."/>
            <person name="Ansorge W."/>
            <person name="Unseld M."/>
            <person name="Fartmann B."/>
            <person name="Valle G."/>
            <person name="Blocker H."/>
            <person name="Perez-Alonso M."/>
            <person name="Obermaier B."/>
            <person name="Delseny M."/>
            <person name="Boutry M."/>
            <person name="Grivell L.A."/>
            <person name="Mache R."/>
            <person name="Puigdomenech P."/>
            <person name="De Simone V."/>
            <person name="Choisne N."/>
            <person name="Artiguenave F."/>
            <person name="Robert C."/>
            <person name="Brottier P."/>
            <person name="Wincker P."/>
            <person name="Cattolico L."/>
            <person name="Weissenbach J."/>
            <person name="Saurin W."/>
            <person name="Quetier F."/>
            <person name="Schafer M."/>
            <person name="Muller-Auer S."/>
            <person name="Gabel C."/>
            <person name="Fuchs M."/>
            <person name="Benes V."/>
            <person name="Wurmbach E."/>
            <person name="Drzonek H."/>
            <person name="Erfle H."/>
            <person name="Jordan N."/>
            <person name="Bangert S."/>
            <person name="Wiedelmann R."/>
            <person name="Kranz H."/>
            <person name="Voss H."/>
            <person name="Holland R."/>
            <person name="Brandt P."/>
            <person name="Nyakatura G."/>
            <person name="Vezzi A."/>
            <person name="D'Angelo M."/>
            <person name="Pallavicini A."/>
            <person name="Toppo S."/>
            <person name="Simionati B."/>
            <person name="Conrad A."/>
            <person name="Hornischer K."/>
            <person name="Kauer G."/>
            <person name="Lohnert T.H."/>
            <person name="Nordsiek G."/>
            <person name="Reichelt J."/>
            <person name="Scharfe M."/>
            <person name="Schon O."/>
            <person name="Bargues M."/>
            <person name="Terol J."/>
            <person name="Climent J."/>
            <person name="Navarro P."/>
            <person name="Collado C."/>
            <person name="Perez-Perez A."/>
            <person name="Ottenwalder B."/>
            <person name="Duchemin D."/>
            <person name="Cooke R."/>
            <person name="Laudie M."/>
            <person name="Berger-Llauro C."/>
            <person name="Purnelle B."/>
            <person name="Masuy D."/>
            <person name="de Haan M."/>
            <person name="Maarse A.C."/>
            <person name="Alcaraz J.P."/>
            <person name="Cottet A."/>
            <person name="Casacuberta E."/>
            <person name="Monfort A."/>
            <person name="Argiriou A."/>
            <person name="flores M."/>
            <person name="Liguori R."/>
            <person name="Vitale D."/>
            <person name="Mannhaupt G."/>
            <person name="Haase D."/>
            <person name="Schoof H."/>
            <person name="Rudd S."/>
            <person name="Zaccaria P."/>
            <person name="Mewes H.W."/>
            <person name="Mayer K.F."/>
            <person name="Kaul S."/>
            <person name="Town C.D."/>
            <person name="Koo H.L."/>
            <person name="Tallon L.J."/>
            <person name="Jenkins J."/>
            <person name="Rooney T."/>
            <person name="Rizzo M."/>
            <person name="Walts A."/>
            <person name="Utterback T."/>
            <person name="Fujii C.Y."/>
            <person name="Shea T.P."/>
            <person name="Creasy T.H."/>
            <person name="Haas B."/>
            <person name="Maiti R."/>
            <person name="Wu D."/>
            <person name="Peterson J."/>
            <person name="Van Aken S."/>
            <person name="Pai G."/>
            <person name="Militscher J."/>
            <person name="Sellers P."/>
            <person name="Gill J.E."/>
            <person name="Feldblyum T.V."/>
            <person name="Preuss D."/>
            <person name="Lin X."/>
            <person name="Nierman W.C."/>
            <person name="Salzberg S.L."/>
            <person name="White O."/>
            <person name="Venter J.C."/>
            <person name="Fraser C.M."/>
            <person name="Kaneko T."/>
            <person name="Nakamura Y."/>
            <person name="Sato S."/>
            <person name="Kato T."/>
            <person name="Asamizu E."/>
            <person name="Sasamoto S."/>
            <person name="Kimura T."/>
            <person name="Idesawa K."/>
            <person name="Kawashima K."/>
            <person name="Kishida Y."/>
            <person name="Kiyokawa C."/>
            <person name="Kohara M."/>
            <person name="Matsumoto M."/>
            <person name="Matsuno A."/>
            <person name="Muraki A."/>
            <person name="Nakayama S."/>
            <person name="Nakazaki N."/>
            <person name="Shinpo S."/>
            <person name="Takeuchi C."/>
            <person name="Wada T."/>
            <person name="Watanabe A."/>
            <person name="Yamada M."/>
            <person name="Yasuda M."/>
            <person name="Tabata S."/>
        </authorList>
    </citation>
    <scope>NUCLEOTIDE SEQUENCE [LARGE SCALE GENOMIC DNA]</scope>
    <source>
        <strain>cv. Columbia</strain>
    </source>
</reference>
<keyword evidence="1" id="KW-0472">Membrane</keyword>
<evidence type="ECO:0000313" key="2">
    <source>
        <dbReference type="EMBL" id="BAB01465.1"/>
    </source>
</evidence>
<feature type="transmembrane region" description="Helical" evidence="1">
    <location>
        <begin position="85"/>
        <end position="104"/>
    </location>
</feature>
<organism evidence="2">
    <name type="scientific">Arabidopsis thaliana</name>
    <name type="common">Mouse-ear cress</name>
    <dbReference type="NCBI Taxonomy" id="3702"/>
    <lineage>
        <taxon>Eukaryota</taxon>
        <taxon>Viridiplantae</taxon>
        <taxon>Streptophyta</taxon>
        <taxon>Embryophyta</taxon>
        <taxon>Tracheophyta</taxon>
        <taxon>Spermatophyta</taxon>
        <taxon>Magnoliopsida</taxon>
        <taxon>eudicotyledons</taxon>
        <taxon>Gunneridae</taxon>
        <taxon>Pentapetalae</taxon>
        <taxon>rosids</taxon>
        <taxon>malvids</taxon>
        <taxon>Brassicales</taxon>
        <taxon>Brassicaceae</taxon>
        <taxon>Camelineae</taxon>
        <taxon>Arabidopsis</taxon>
    </lineage>
</organism>
<reference evidence="2" key="1">
    <citation type="journal article" date="2000" name="DNA Res.">
        <title>Structural analysis of Arabidopsis thaliana chromosome 3. II. Sequence features of the 4,251,695 bp regions covered by 90 P1, TAC and BAC clones.</title>
        <authorList>
            <person name="Nakamura Y."/>
        </authorList>
    </citation>
    <scope>NUCLEOTIDE SEQUENCE [LARGE SCALE GENOMIC DNA]</scope>
</reference>